<name>A0A2J8R1E1_PONAB</name>
<organism evidence="1">
    <name type="scientific">Pongo abelii</name>
    <name type="common">Sumatran orangutan</name>
    <name type="synonym">Pongo pygmaeus abelii</name>
    <dbReference type="NCBI Taxonomy" id="9601"/>
    <lineage>
        <taxon>Eukaryota</taxon>
        <taxon>Metazoa</taxon>
        <taxon>Chordata</taxon>
        <taxon>Craniata</taxon>
        <taxon>Vertebrata</taxon>
        <taxon>Euteleostomi</taxon>
        <taxon>Mammalia</taxon>
        <taxon>Eutheria</taxon>
        <taxon>Euarchontoglires</taxon>
        <taxon>Primates</taxon>
        <taxon>Haplorrhini</taxon>
        <taxon>Catarrhini</taxon>
        <taxon>Hominidae</taxon>
        <taxon>Pongo</taxon>
    </lineage>
</organism>
<accession>A0A2J8R1E1</accession>
<proteinExistence type="predicted"/>
<comment type="caution">
    <text evidence="1">The sequence shown here is derived from an EMBL/GenBank/DDBJ whole genome shotgun (WGS) entry which is preliminary data.</text>
</comment>
<evidence type="ECO:0000313" key="1">
    <source>
        <dbReference type="EMBL" id="PNJ02326.1"/>
    </source>
</evidence>
<gene>
    <name evidence="1" type="ORF">CR201_G0054888</name>
</gene>
<protein>
    <submittedName>
        <fullName evidence="1">JMJD8 isoform 14</fullName>
    </submittedName>
</protein>
<dbReference type="AlphaFoldDB" id="A0A2J8R1E1"/>
<reference evidence="1" key="1">
    <citation type="submission" date="2017-12" db="EMBL/GenBank/DDBJ databases">
        <title>High-resolution comparative analysis of great ape genomes.</title>
        <authorList>
            <person name="Pollen A."/>
            <person name="Hastie A."/>
            <person name="Hormozdiari F."/>
            <person name="Dougherty M."/>
            <person name="Liu R."/>
            <person name="Chaisson M."/>
            <person name="Hoppe E."/>
            <person name="Hill C."/>
            <person name="Pang A."/>
            <person name="Hillier L."/>
            <person name="Baker C."/>
            <person name="Armstrong J."/>
            <person name="Shendure J."/>
            <person name="Paten B."/>
            <person name="Wilson R."/>
            <person name="Chao H."/>
            <person name="Schneider V."/>
            <person name="Ventura M."/>
            <person name="Kronenberg Z."/>
            <person name="Murali S."/>
            <person name="Gordon D."/>
            <person name="Cantsilieris S."/>
            <person name="Munson K."/>
            <person name="Nelson B."/>
            <person name="Raja A."/>
            <person name="Underwood J."/>
            <person name="Diekhans M."/>
            <person name="Fiddes I."/>
            <person name="Haussler D."/>
            <person name="Eichler E."/>
        </authorList>
    </citation>
    <scope>NUCLEOTIDE SEQUENCE [LARGE SCALE GENOMIC DNA]</scope>
    <source>
        <strain evidence="1">Susie</strain>
    </source>
</reference>
<sequence length="80" mass="8533">WTCPSRSTWSSCCTPRTPPPWAMTPCTSSGTTTSPSGPLFFGTTPHPHLACWEPLQLTALESQELARGCPSIGMGPGTQR</sequence>
<feature type="non-terminal residue" evidence="1">
    <location>
        <position position="1"/>
    </location>
</feature>
<dbReference type="EMBL" id="NDHI03003828">
    <property type="protein sequence ID" value="PNJ02326.1"/>
    <property type="molecule type" value="Genomic_DNA"/>
</dbReference>